<dbReference type="Proteomes" id="UP001198163">
    <property type="component" value="Unassembled WGS sequence"/>
</dbReference>
<protein>
    <submittedName>
        <fullName evidence="1">Uncharacterized protein</fullName>
    </submittedName>
</protein>
<dbReference type="RefSeq" id="WP_230754637.1">
    <property type="nucleotide sequence ID" value="NZ_JAINWA010000001.1"/>
</dbReference>
<organism evidence="1 3">
    <name type="scientific">Teretinema zuelzerae</name>
    <dbReference type="NCBI Taxonomy" id="156"/>
    <lineage>
        <taxon>Bacteria</taxon>
        <taxon>Pseudomonadati</taxon>
        <taxon>Spirochaetota</taxon>
        <taxon>Spirochaetia</taxon>
        <taxon>Spirochaetales</taxon>
        <taxon>Treponemataceae</taxon>
        <taxon>Teretinema</taxon>
    </lineage>
</organism>
<gene>
    <name evidence="1" type="ORF">K7J14_06830</name>
    <name evidence="2" type="ORF">K7J14_07155</name>
</gene>
<evidence type="ECO:0000313" key="1">
    <source>
        <dbReference type="EMBL" id="MCD1654418.1"/>
    </source>
</evidence>
<name>A0AAE3JIL1_9SPIR</name>
<comment type="caution">
    <text evidence="1">The sequence shown here is derived from an EMBL/GenBank/DDBJ whole genome shotgun (WGS) entry which is preliminary data.</text>
</comment>
<evidence type="ECO:0000313" key="3">
    <source>
        <dbReference type="Proteomes" id="UP001198163"/>
    </source>
</evidence>
<reference evidence="1" key="1">
    <citation type="submission" date="2021-08" db="EMBL/GenBank/DDBJ databases">
        <title>Comparative analyses of Brucepasteria parasyntrophica and Teretinema zuelzerae.</title>
        <authorList>
            <person name="Song Y."/>
            <person name="Brune A."/>
        </authorList>
    </citation>
    <scope>NUCLEOTIDE SEQUENCE</scope>
    <source>
        <strain evidence="1">DSM 1903</strain>
    </source>
</reference>
<dbReference type="EMBL" id="JAINWA010000002">
    <property type="protein sequence ID" value="MCD1654482.1"/>
    <property type="molecule type" value="Genomic_DNA"/>
</dbReference>
<dbReference type="EMBL" id="JAINWA010000001">
    <property type="protein sequence ID" value="MCD1654418.1"/>
    <property type="molecule type" value="Genomic_DNA"/>
</dbReference>
<proteinExistence type="predicted"/>
<dbReference type="AlphaFoldDB" id="A0AAE3JIL1"/>
<sequence>MMEKVYPKDIRFNPLFAKNIASILLPDSFSKPRDPRGEDYKDGFQAGAFNTLLLDKYKDQFIKPPFSKESCQLDAWFSGYEEGQTEARSWQINYLDSF</sequence>
<evidence type="ECO:0000313" key="2">
    <source>
        <dbReference type="EMBL" id="MCD1654482.1"/>
    </source>
</evidence>
<accession>A0AAE3JIL1</accession>
<keyword evidence="3" id="KW-1185">Reference proteome</keyword>